<gene>
    <name evidence="7" type="ORF">GPICK_04955</name>
</gene>
<evidence type="ECO:0000256" key="3">
    <source>
        <dbReference type="ARBA" id="ARBA00022692"/>
    </source>
</evidence>
<accession>A0A0B5BCJ4</accession>
<dbReference type="KEGG" id="gpi:GPICK_04955"/>
<keyword evidence="3 6" id="KW-0812">Transmembrane</keyword>
<evidence type="ECO:0008006" key="9">
    <source>
        <dbReference type="Google" id="ProtNLM"/>
    </source>
</evidence>
<dbReference type="HOGENOM" id="CLU_602378_0_0_7"/>
<dbReference type="GO" id="GO:0005886">
    <property type="term" value="C:plasma membrane"/>
    <property type="evidence" value="ECO:0007669"/>
    <property type="project" value="UniProtKB-SubCell"/>
</dbReference>
<dbReference type="Pfam" id="PF13440">
    <property type="entry name" value="Polysacc_synt_3"/>
    <property type="match status" value="1"/>
</dbReference>
<dbReference type="RefSeq" id="WP_039740995.1">
    <property type="nucleotide sequence ID" value="NZ_CP009788.1"/>
</dbReference>
<evidence type="ECO:0000313" key="8">
    <source>
        <dbReference type="Proteomes" id="UP000057609"/>
    </source>
</evidence>
<protein>
    <recommendedName>
        <fullName evidence="9">Polysaccharide biosynthesis protein C-terminal domain-containing protein</fullName>
    </recommendedName>
</protein>
<evidence type="ECO:0000256" key="1">
    <source>
        <dbReference type="ARBA" id="ARBA00004651"/>
    </source>
</evidence>
<dbReference type="AlphaFoldDB" id="A0A0B5BCJ4"/>
<keyword evidence="2" id="KW-1003">Cell membrane</keyword>
<feature type="transmembrane region" description="Helical" evidence="6">
    <location>
        <begin position="272"/>
        <end position="294"/>
    </location>
</feature>
<evidence type="ECO:0000256" key="5">
    <source>
        <dbReference type="ARBA" id="ARBA00023136"/>
    </source>
</evidence>
<keyword evidence="8" id="KW-1185">Reference proteome</keyword>
<feature type="transmembrane region" description="Helical" evidence="6">
    <location>
        <begin position="348"/>
        <end position="371"/>
    </location>
</feature>
<evidence type="ECO:0000256" key="2">
    <source>
        <dbReference type="ARBA" id="ARBA00022475"/>
    </source>
</evidence>
<sequence length="454" mass="47784">MKSETGYIAVLPAGIRLRSWWGRVAGAVARKGGVTLADQGVVSVTNFLTGVIVARSGSREELGLYSLGFTVLIVLQAVQSSAISSPYTFFNVRFAEGERAAYTGSSLVHQLHLAAAAALLLAVSGALLARGLGSPGMVAVMPLLALATPFVLVREYGRQIFFSRLRFSAALLMDLVVAGVQMTALLLLAGMGKLSAAGAYGAVALACGGAVAVWGATARQYYSFDRTRILPDLRMNWAIGKWSLASGVASLAGAQLYPWLITVSRGVEAAGILAACMGVAFLANPLIIGVGNFLAPQTMHSFTTDGVPAVRRLLARSTLVLAAGMTLLCVTMFAWGDELLRLIYGARYAGFGLVVALLSLSQTFEVFSLPPNCGLFLMERLDVIFRANVIVLLVTVTAGFWLMRLLGPLGVAWGLLLGNLLSSLYRWVEYLRRIGSFTATGGAVPAGNEAGGGP</sequence>
<dbReference type="OrthoDB" id="5519914at2"/>
<reference evidence="7 8" key="1">
    <citation type="journal article" date="2015" name="Genome Announc.">
        <title>Complete Genome of Geobacter pickeringii G13T, a Metal-Reducing Isolate from Sedimentary Kaolin Deposits.</title>
        <authorList>
            <person name="Badalamenti J.P."/>
            <person name="Bond D.R."/>
        </authorList>
    </citation>
    <scope>NUCLEOTIDE SEQUENCE [LARGE SCALE GENOMIC DNA]</scope>
    <source>
        <strain evidence="7 8">G13</strain>
    </source>
</reference>
<dbReference type="EMBL" id="CP009788">
    <property type="protein sequence ID" value="AJE02799.1"/>
    <property type="molecule type" value="Genomic_DNA"/>
</dbReference>
<comment type="subcellular location">
    <subcellularLocation>
        <location evidence="1">Cell membrane</location>
        <topology evidence="1">Multi-pass membrane protein</topology>
    </subcellularLocation>
</comment>
<feature type="transmembrane region" description="Helical" evidence="6">
    <location>
        <begin position="111"/>
        <end position="129"/>
    </location>
</feature>
<organism evidence="7 8">
    <name type="scientific">Geobacter pickeringii</name>
    <dbReference type="NCBI Taxonomy" id="345632"/>
    <lineage>
        <taxon>Bacteria</taxon>
        <taxon>Pseudomonadati</taxon>
        <taxon>Thermodesulfobacteriota</taxon>
        <taxon>Desulfuromonadia</taxon>
        <taxon>Geobacterales</taxon>
        <taxon>Geobacteraceae</taxon>
        <taxon>Geobacter</taxon>
    </lineage>
</organism>
<feature type="transmembrane region" description="Helical" evidence="6">
    <location>
        <begin position="165"/>
        <end position="191"/>
    </location>
</feature>
<dbReference type="PANTHER" id="PTHR30250">
    <property type="entry name" value="PST FAMILY PREDICTED COLANIC ACID TRANSPORTER"/>
    <property type="match status" value="1"/>
</dbReference>
<dbReference type="Proteomes" id="UP000057609">
    <property type="component" value="Chromosome"/>
</dbReference>
<evidence type="ECO:0000256" key="4">
    <source>
        <dbReference type="ARBA" id="ARBA00022989"/>
    </source>
</evidence>
<feature type="transmembrane region" description="Helical" evidence="6">
    <location>
        <begin position="409"/>
        <end position="428"/>
    </location>
</feature>
<feature type="transmembrane region" description="Helical" evidence="6">
    <location>
        <begin position="135"/>
        <end position="153"/>
    </location>
</feature>
<evidence type="ECO:0000313" key="7">
    <source>
        <dbReference type="EMBL" id="AJE02799.1"/>
    </source>
</evidence>
<keyword evidence="4 6" id="KW-1133">Transmembrane helix</keyword>
<evidence type="ECO:0000256" key="6">
    <source>
        <dbReference type="SAM" id="Phobius"/>
    </source>
</evidence>
<feature type="transmembrane region" description="Helical" evidence="6">
    <location>
        <begin position="197"/>
        <end position="218"/>
    </location>
</feature>
<dbReference type="STRING" id="345632.GPICK_04955"/>
<proteinExistence type="predicted"/>
<feature type="transmembrane region" description="Helical" evidence="6">
    <location>
        <begin position="239"/>
        <end position="260"/>
    </location>
</feature>
<name>A0A0B5BCJ4_9BACT</name>
<feature type="transmembrane region" description="Helical" evidence="6">
    <location>
        <begin position="314"/>
        <end position="336"/>
    </location>
</feature>
<feature type="transmembrane region" description="Helical" evidence="6">
    <location>
        <begin position="383"/>
        <end position="403"/>
    </location>
</feature>
<dbReference type="InterPro" id="IPR050833">
    <property type="entry name" value="Poly_Biosynth_Transport"/>
</dbReference>
<keyword evidence="5 6" id="KW-0472">Membrane</keyword>
<dbReference type="PANTHER" id="PTHR30250:SF11">
    <property type="entry name" value="O-ANTIGEN TRANSPORTER-RELATED"/>
    <property type="match status" value="1"/>
</dbReference>